<comment type="subcellular location">
    <subcellularLocation>
        <location evidence="1">Membrane</location>
    </subcellularLocation>
</comment>
<dbReference type="Gene3D" id="3.40.50.2300">
    <property type="match status" value="1"/>
</dbReference>
<dbReference type="Pfam" id="PF01094">
    <property type="entry name" value="ANF_receptor"/>
    <property type="match status" value="1"/>
</dbReference>
<dbReference type="GeneID" id="106067519"/>
<dbReference type="RefSeq" id="XP_055873579.1">
    <property type="nucleotide sequence ID" value="XM_056017604.1"/>
</dbReference>
<dbReference type="GO" id="GO:0007165">
    <property type="term" value="P:signal transduction"/>
    <property type="evidence" value="ECO:0007669"/>
    <property type="project" value="TreeGrafter"/>
</dbReference>
<dbReference type="GO" id="GO:0017046">
    <property type="term" value="F:peptide hormone binding"/>
    <property type="evidence" value="ECO:0007669"/>
    <property type="project" value="TreeGrafter"/>
</dbReference>
<dbReference type="GO" id="GO:0038023">
    <property type="term" value="F:signaling receptor activity"/>
    <property type="evidence" value="ECO:0007669"/>
    <property type="project" value="TreeGrafter"/>
</dbReference>
<dbReference type="Proteomes" id="UP001165740">
    <property type="component" value="Chromosome 18"/>
</dbReference>
<feature type="compositionally biased region" description="Polar residues" evidence="5">
    <location>
        <begin position="42"/>
        <end position="54"/>
    </location>
</feature>
<gene>
    <name evidence="8" type="primary">LOC106067519</name>
</gene>
<dbReference type="InterPro" id="IPR001828">
    <property type="entry name" value="ANF_lig-bd_rcpt"/>
</dbReference>
<reference evidence="8" key="1">
    <citation type="submission" date="2025-08" db="UniProtKB">
        <authorList>
            <consortium name="RefSeq"/>
        </authorList>
    </citation>
    <scope>IDENTIFICATION</scope>
</reference>
<dbReference type="PANTHER" id="PTHR44755">
    <property type="entry name" value="NATRIURETIC PEPTIDE RECEPTOR 3-RELATED"/>
    <property type="match status" value="1"/>
</dbReference>
<evidence type="ECO:0000256" key="3">
    <source>
        <dbReference type="ARBA" id="ARBA00022989"/>
    </source>
</evidence>
<evidence type="ECO:0000313" key="7">
    <source>
        <dbReference type="Proteomes" id="UP001165740"/>
    </source>
</evidence>
<sequence length="380" mass="42343">MANFGYKFVLMFCGALIVSISFDVGLSSIATSIPPPASQSSNQPLSPASHYSKQPPSPAVHSTRLPVSTKAVHHTIRYRTGLLNHLENTWAFTYNTPASYSLSTPPEFSTELGPESPSSWPVDLAPLASSSFRASGKAKVTSKRGAYGPPKTIYLVVLLPENETFMYSMRRVYPAITIATDIVVSTKLLNGYKLETLYADSKCHIGAPMNEAIKVYMQSKLHVFFGPVCDYSMAPVARQAFYWNIPVVSDEKVRDLSHVSHGQQDQITSGAMAGDFKANRMEMYQTLTRVGTNYNELSSCLISIFKYYNYHNVVLFYDGDGHSKVMYKLCHVVINAMYESFLESGQRMNFNISNHPAKYKHIDDVEDLLKSRVGTQYGVE</sequence>
<dbReference type="AlphaFoldDB" id="A0A9W2ZER6"/>
<dbReference type="PANTHER" id="PTHR44755:SF11">
    <property type="entry name" value="ATRIAL NATRIURETIC PEPTIDE RECEPTOR 3 ISOFORM X1"/>
    <property type="match status" value="1"/>
</dbReference>
<feature type="region of interest" description="Disordered" evidence="5">
    <location>
        <begin position="35"/>
        <end position="63"/>
    </location>
</feature>
<evidence type="ECO:0000313" key="8">
    <source>
        <dbReference type="RefSeq" id="XP_055873579.1"/>
    </source>
</evidence>
<dbReference type="SUPFAM" id="SSF53822">
    <property type="entry name" value="Periplasmic binding protein-like I"/>
    <property type="match status" value="1"/>
</dbReference>
<accession>A0A9W2ZER6</accession>
<keyword evidence="7" id="KW-1185">Reference proteome</keyword>
<organism evidence="7 8">
    <name type="scientific">Biomphalaria glabrata</name>
    <name type="common">Bloodfluke planorb</name>
    <name type="synonym">Freshwater snail</name>
    <dbReference type="NCBI Taxonomy" id="6526"/>
    <lineage>
        <taxon>Eukaryota</taxon>
        <taxon>Metazoa</taxon>
        <taxon>Spiralia</taxon>
        <taxon>Lophotrochozoa</taxon>
        <taxon>Mollusca</taxon>
        <taxon>Gastropoda</taxon>
        <taxon>Heterobranchia</taxon>
        <taxon>Euthyneura</taxon>
        <taxon>Panpulmonata</taxon>
        <taxon>Hygrophila</taxon>
        <taxon>Lymnaeoidea</taxon>
        <taxon>Planorbidae</taxon>
        <taxon>Biomphalaria</taxon>
    </lineage>
</organism>
<keyword evidence="2" id="KW-0812">Transmembrane</keyword>
<evidence type="ECO:0000256" key="1">
    <source>
        <dbReference type="ARBA" id="ARBA00004370"/>
    </source>
</evidence>
<feature type="domain" description="Receptor ligand binding region" evidence="6">
    <location>
        <begin position="172"/>
        <end position="336"/>
    </location>
</feature>
<evidence type="ECO:0000256" key="4">
    <source>
        <dbReference type="ARBA" id="ARBA00023136"/>
    </source>
</evidence>
<protein>
    <submittedName>
        <fullName evidence="8">Atrial natriuretic peptide receptor 3-like</fullName>
    </submittedName>
</protein>
<name>A0A9W2ZER6_BIOGL</name>
<dbReference type="OrthoDB" id="10065302at2759"/>
<dbReference type="GO" id="GO:0016020">
    <property type="term" value="C:membrane"/>
    <property type="evidence" value="ECO:0007669"/>
    <property type="project" value="UniProtKB-SubCell"/>
</dbReference>
<keyword evidence="3" id="KW-1133">Transmembrane helix</keyword>
<dbReference type="InterPro" id="IPR028082">
    <property type="entry name" value="Peripla_BP_I"/>
</dbReference>
<evidence type="ECO:0000256" key="2">
    <source>
        <dbReference type="ARBA" id="ARBA00022692"/>
    </source>
</evidence>
<dbReference type="InterPro" id="IPR052612">
    <property type="entry name" value="ANP_Clearance_Receptor"/>
</dbReference>
<keyword evidence="4" id="KW-0472">Membrane</keyword>
<evidence type="ECO:0000256" key="5">
    <source>
        <dbReference type="SAM" id="MobiDB-lite"/>
    </source>
</evidence>
<proteinExistence type="predicted"/>
<evidence type="ECO:0000259" key="6">
    <source>
        <dbReference type="Pfam" id="PF01094"/>
    </source>
</evidence>